<name>A0A0A9FYK8_ARUDO</name>
<organism evidence="1">
    <name type="scientific">Arundo donax</name>
    <name type="common">Giant reed</name>
    <name type="synonym">Donax arundinaceus</name>
    <dbReference type="NCBI Taxonomy" id="35708"/>
    <lineage>
        <taxon>Eukaryota</taxon>
        <taxon>Viridiplantae</taxon>
        <taxon>Streptophyta</taxon>
        <taxon>Embryophyta</taxon>
        <taxon>Tracheophyta</taxon>
        <taxon>Spermatophyta</taxon>
        <taxon>Magnoliopsida</taxon>
        <taxon>Liliopsida</taxon>
        <taxon>Poales</taxon>
        <taxon>Poaceae</taxon>
        <taxon>PACMAD clade</taxon>
        <taxon>Arundinoideae</taxon>
        <taxon>Arundineae</taxon>
        <taxon>Arundo</taxon>
    </lineage>
</organism>
<dbReference type="AlphaFoldDB" id="A0A0A9FYK8"/>
<accession>A0A0A9FYK8</accession>
<evidence type="ECO:0000313" key="1">
    <source>
        <dbReference type="EMBL" id="JAE17352.1"/>
    </source>
</evidence>
<proteinExistence type="predicted"/>
<reference evidence="1" key="2">
    <citation type="journal article" date="2015" name="Data Brief">
        <title>Shoot transcriptome of the giant reed, Arundo donax.</title>
        <authorList>
            <person name="Barrero R.A."/>
            <person name="Guerrero F.D."/>
            <person name="Moolhuijzen P."/>
            <person name="Goolsby J.A."/>
            <person name="Tidwell J."/>
            <person name="Bellgard S.E."/>
            <person name="Bellgard M.I."/>
        </authorList>
    </citation>
    <scope>NUCLEOTIDE SEQUENCE</scope>
    <source>
        <tissue evidence="1">Shoot tissue taken approximately 20 cm above the soil surface</tissue>
    </source>
</reference>
<dbReference type="EMBL" id="GBRH01180544">
    <property type="protein sequence ID" value="JAE17352.1"/>
    <property type="molecule type" value="Transcribed_RNA"/>
</dbReference>
<reference evidence="1" key="1">
    <citation type="submission" date="2014-09" db="EMBL/GenBank/DDBJ databases">
        <authorList>
            <person name="Magalhaes I.L.F."/>
            <person name="Oliveira U."/>
            <person name="Santos F.R."/>
            <person name="Vidigal T.H.D.A."/>
            <person name="Brescovit A.D."/>
            <person name="Santos A.J."/>
        </authorList>
    </citation>
    <scope>NUCLEOTIDE SEQUENCE</scope>
    <source>
        <tissue evidence="1">Shoot tissue taken approximately 20 cm above the soil surface</tissue>
    </source>
</reference>
<sequence length="16" mass="1889">MQQLGAIYFDQHCPHT</sequence>
<protein>
    <submittedName>
        <fullName evidence="1">Uncharacterized protein</fullName>
    </submittedName>
</protein>